<keyword evidence="3" id="KW-1185">Reference proteome</keyword>
<evidence type="ECO:0000313" key="3">
    <source>
        <dbReference type="Proteomes" id="UP001305647"/>
    </source>
</evidence>
<dbReference type="EMBL" id="MU863639">
    <property type="protein sequence ID" value="KAK4100703.1"/>
    <property type="molecule type" value="Genomic_DNA"/>
</dbReference>
<evidence type="ECO:0000256" key="1">
    <source>
        <dbReference type="SAM" id="Phobius"/>
    </source>
</evidence>
<organism evidence="2 3">
    <name type="scientific">Parathielavia hyrcaniae</name>
    <dbReference type="NCBI Taxonomy" id="113614"/>
    <lineage>
        <taxon>Eukaryota</taxon>
        <taxon>Fungi</taxon>
        <taxon>Dikarya</taxon>
        <taxon>Ascomycota</taxon>
        <taxon>Pezizomycotina</taxon>
        <taxon>Sordariomycetes</taxon>
        <taxon>Sordariomycetidae</taxon>
        <taxon>Sordariales</taxon>
        <taxon>Chaetomiaceae</taxon>
        <taxon>Parathielavia</taxon>
    </lineage>
</organism>
<accession>A0AAN6PZJ9</accession>
<sequence length="201" mass="22804">MRANIALNSLRALLDISKALLPPDHSQFTFERSRCRSLPMDPSFTSRDRQQRTLSTRIFNPLKASFIIVNAYHAISPLHHEVTHRMCVWARQSPQSRSAAPDVHLTASVDRLRRLSALNRRVHARSLQPTRKFDCRAVTTIPLCWVTGHCRTNTHPRCSCRPAGVLANYILSASLCCSLCLSTSLLWLLLYRAPVSLFSDR</sequence>
<comment type="caution">
    <text evidence="2">The sequence shown here is derived from an EMBL/GenBank/DDBJ whole genome shotgun (WGS) entry which is preliminary data.</text>
</comment>
<keyword evidence="1" id="KW-1133">Transmembrane helix</keyword>
<gene>
    <name evidence="2" type="ORF">N658DRAFT_93516</name>
</gene>
<dbReference type="AlphaFoldDB" id="A0AAN6PZJ9"/>
<proteinExistence type="predicted"/>
<dbReference type="Proteomes" id="UP001305647">
    <property type="component" value="Unassembled WGS sequence"/>
</dbReference>
<protein>
    <submittedName>
        <fullName evidence="2">Uncharacterized protein</fullName>
    </submittedName>
</protein>
<reference evidence="2" key="2">
    <citation type="submission" date="2023-05" db="EMBL/GenBank/DDBJ databases">
        <authorList>
            <consortium name="Lawrence Berkeley National Laboratory"/>
            <person name="Steindorff A."/>
            <person name="Hensen N."/>
            <person name="Bonometti L."/>
            <person name="Westerberg I."/>
            <person name="Brannstrom I.O."/>
            <person name="Guillou S."/>
            <person name="Cros-Aarteil S."/>
            <person name="Calhoun S."/>
            <person name="Haridas S."/>
            <person name="Kuo A."/>
            <person name="Mondo S."/>
            <person name="Pangilinan J."/>
            <person name="Riley R."/>
            <person name="Labutti K."/>
            <person name="Andreopoulos B."/>
            <person name="Lipzen A."/>
            <person name="Chen C."/>
            <person name="Yanf M."/>
            <person name="Daum C."/>
            <person name="Ng V."/>
            <person name="Clum A."/>
            <person name="Ohm R."/>
            <person name="Martin F."/>
            <person name="Silar P."/>
            <person name="Natvig D."/>
            <person name="Lalanne C."/>
            <person name="Gautier V."/>
            <person name="Ament-Velasquez S.L."/>
            <person name="Kruys A."/>
            <person name="Hutchinson M.I."/>
            <person name="Powell A.J."/>
            <person name="Barry K."/>
            <person name="Miller A.N."/>
            <person name="Grigoriev I.V."/>
            <person name="Debuchy R."/>
            <person name="Gladieux P."/>
            <person name="Thoren M.H."/>
            <person name="Johannesson H."/>
        </authorList>
    </citation>
    <scope>NUCLEOTIDE SEQUENCE</scope>
    <source>
        <strain evidence="2">CBS 757.83</strain>
    </source>
</reference>
<name>A0AAN6PZJ9_9PEZI</name>
<evidence type="ECO:0000313" key="2">
    <source>
        <dbReference type="EMBL" id="KAK4100703.1"/>
    </source>
</evidence>
<reference evidence="2" key="1">
    <citation type="journal article" date="2023" name="Mol. Phylogenet. Evol.">
        <title>Genome-scale phylogeny and comparative genomics of the fungal order Sordariales.</title>
        <authorList>
            <person name="Hensen N."/>
            <person name="Bonometti L."/>
            <person name="Westerberg I."/>
            <person name="Brannstrom I.O."/>
            <person name="Guillou S."/>
            <person name="Cros-Aarteil S."/>
            <person name="Calhoun S."/>
            <person name="Haridas S."/>
            <person name="Kuo A."/>
            <person name="Mondo S."/>
            <person name="Pangilinan J."/>
            <person name="Riley R."/>
            <person name="LaButti K."/>
            <person name="Andreopoulos B."/>
            <person name="Lipzen A."/>
            <person name="Chen C."/>
            <person name="Yan M."/>
            <person name="Daum C."/>
            <person name="Ng V."/>
            <person name="Clum A."/>
            <person name="Steindorff A."/>
            <person name="Ohm R.A."/>
            <person name="Martin F."/>
            <person name="Silar P."/>
            <person name="Natvig D.O."/>
            <person name="Lalanne C."/>
            <person name="Gautier V."/>
            <person name="Ament-Velasquez S.L."/>
            <person name="Kruys A."/>
            <person name="Hutchinson M.I."/>
            <person name="Powell A.J."/>
            <person name="Barry K."/>
            <person name="Miller A.N."/>
            <person name="Grigoriev I.V."/>
            <person name="Debuchy R."/>
            <person name="Gladieux P."/>
            <person name="Hiltunen Thoren M."/>
            <person name="Johannesson H."/>
        </authorList>
    </citation>
    <scope>NUCLEOTIDE SEQUENCE</scope>
    <source>
        <strain evidence="2">CBS 757.83</strain>
    </source>
</reference>
<feature type="transmembrane region" description="Helical" evidence="1">
    <location>
        <begin position="166"/>
        <end position="191"/>
    </location>
</feature>
<keyword evidence="1" id="KW-0472">Membrane</keyword>
<keyword evidence="1" id="KW-0812">Transmembrane</keyword>